<evidence type="ECO:0000256" key="4">
    <source>
        <dbReference type="ARBA" id="ARBA00022946"/>
    </source>
</evidence>
<dbReference type="Gene3D" id="3.40.50.1220">
    <property type="entry name" value="TPP-binding domain"/>
    <property type="match status" value="1"/>
</dbReference>
<organism evidence="10 11">
    <name type="scientific">Papiliotrema laurentii</name>
    <name type="common">Cryptococcus laurentii</name>
    <dbReference type="NCBI Taxonomy" id="5418"/>
    <lineage>
        <taxon>Eukaryota</taxon>
        <taxon>Fungi</taxon>
        <taxon>Dikarya</taxon>
        <taxon>Basidiomycota</taxon>
        <taxon>Agaricomycotina</taxon>
        <taxon>Tremellomycetes</taxon>
        <taxon>Tremellales</taxon>
        <taxon>Rhynchogastremaceae</taxon>
        <taxon>Papiliotrema</taxon>
    </lineage>
</organism>
<keyword evidence="5" id="KW-0520">NAD</keyword>
<feature type="compositionally biased region" description="Basic residues" evidence="8">
    <location>
        <begin position="408"/>
        <end position="424"/>
    </location>
</feature>
<dbReference type="InterPro" id="IPR026590">
    <property type="entry name" value="Ssirtuin_cat_dom"/>
</dbReference>
<gene>
    <name evidence="10" type="ORF">DB88DRAFT_489605</name>
</gene>
<feature type="region of interest" description="Disordered" evidence="8">
    <location>
        <begin position="400"/>
        <end position="531"/>
    </location>
</feature>
<keyword evidence="11" id="KW-1185">Reference proteome</keyword>
<comment type="caution">
    <text evidence="7">Lacks conserved residue(s) required for the propagation of feature annotation.</text>
</comment>
<evidence type="ECO:0000256" key="7">
    <source>
        <dbReference type="PROSITE-ProRule" id="PRU00236"/>
    </source>
</evidence>
<keyword evidence="6" id="KW-0496">Mitochondrion</keyword>
<dbReference type="SUPFAM" id="SSF52467">
    <property type="entry name" value="DHS-like NAD/FAD-binding domain"/>
    <property type="match status" value="1"/>
</dbReference>
<keyword evidence="3" id="KW-0808">Transferase</keyword>
<dbReference type="GO" id="GO:0005634">
    <property type="term" value="C:nucleus"/>
    <property type="evidence" value="ECO:0007669"/>
    <property type="project" value="TreeGrafter"/>
</dbReference>
<dbReference type="InterPro" id="IPR003000">
    <property type="entry name" value="Sirtuin"/>
</dbReference>
<dbReference type="PROSITE" id="PS50305">
    <property type="entry name" value="SIRTUIN"/>
    <property type="match status" value="1"/>
</dbReference>
<dbReference type="InterPro" id="IPR026591">
    <property type="entry name" value="Sirtuin_cat_small_dom_sf"/>
</dbReference>
<protein>
    <submittedName>
        <fullName evidence="10">DHS-like NAD/FAD-binding domain-containing protein</fullName>
    </submittedName>
</protein>
<dbReference type="InterPro" id="IPR050134">
    <property type="entry name" value="NAD-dep_sirtuin_deacylases"/>
</dbReference>
<evidence type="ECO:0000256" key="8">
    <source>
        <dbReference type="SAM" id="MobiDB-lite"/>
    </source>
</evidence>
<dbReference type="PANTHER" id="PTHR11085:SF8">
    <property type="entry name" value="NAD-DEPENDENT HISTONE DEACETYLASE HST3"/>
    <property type="match status" value="1"/>
</dbReference>
<evidence type="ECO:0000256" key="5">
    <source>
        <dbReference type="ARBA" id="ARBA00023027"/>
    </source>
</evidence>
<evidence type="ECO:0000259" key="9">
    <source>
        <dbReference type="PROSITE" id="PS50305"/>
    </source>
</evidence>
<dbReference type="PANTHER" id="PTHR11085">
    <property type="entry name" value="NAD-DEPENDENT PROTEIN DEACYLASE SIRTUIN-5, MITOCHONDRIAL-RELATED"/>
    <property type="match status" value="1"/>
</dbReference>
<evidence type="ECO:0000313" key="10">
    <source>
        <dbReference type="EMBL" id="KAK1924254.1"/>
    </source>
</evidence>
<evidence type="ECO:0000256" key="2">
    <source>
        <dbReference type="ARBA" id="ARBA00006924"/>
    </source>
</evidence>
<dbReference type="GO" id="GO:0070403">
    <property type="term" value="F:NAD+ binding"/>
    <property type="evidence" value="ECO:0007669"/>
    <property type="project" value="InterPro"/>
</dbReference>
<evidence type="ECO:0000256" key="3">
    <source>
        <dbReference type="ARBA" id="ARBA00022679"/>
    </source>
</evidence>
<name>A0AAD9FP71_PAPLA</name>
<comment type="caution">
    <text evidence="10">The sequence shown here is derived from an EMBL/GenBank/DDBJ whole genome shotgun (WGS) entry which is preliminary data.</text>
</comment>
<proteinExistence type="inferred from homology"/>
<feature type="compositionally biased region" description="Low complexity" evidence="8">
    <location>
        <begin position="8"/>
        <end position="59"/>
    </location>
</feature>
<comment type="similarity">
    <text evidence="2">Belongs to the sirtuin family. Class I subfamily.</text>
</comment>
<dbReference type="Proteomes" id="UP001182556">
    <property type="component" value="Unassembled WGS sequence"/>
</dbReference>
<evidence type="ECO:0000256" key="6">
    <source>
        <dbReference type="ARBA" id="ARBA00023128"/>
    </source>
</evidence>
<dbReference type="Pfam" id="PF02146">
    <property type="entry name" value="SIR2"/>
    <property type="match status" value="1"/>
</dbReference>
<evidence type="ECO:0000256" key="1">
    <source>
        <dbReference type="ARBA" id="ARBA00004173"/>
    </source>
</evidence>
<reference evidence="10" key="1">
    <citation type="submission" date="2023-02" db="EMBL/GenBank/DDBJ databases">
        <title>Identification and recombinant expression of a fungal hydrolase from Papiliotrema laurentii that hydrolyzes apple cutin and clears colloidal polyester polyurethane.</title>
        <authorList>
            <consortium name="DOE Joint Genome Institute"/>
            <person name="Roman V.A."/>
            <person name="Bojanowski C."/>
            <person name="Crable B.R."/>
            <person name="Wagner D.N."/>
            <person name="Hung C.S."/>
            <person name="Nadeau L.J."/>
            <person name="Schratz L."/>
            <person name="Haridas S."/>
            <person name="Pangilinan J."/>
            <person name="Lipzen A."/>
            <person name="Na H."/>
            <person name="Yan M."/>
            <person name="Ng V."/>
            <person name="Grigoriev I.V."/>
            <person name="Spatafora J.W."/>
            <person name="Barlow D."/>
            <person name="Biffinger J."/>
            <person name="Kelley-Loughnane N."/>
            <person name="Varaljay V.A."/>
            <person name="Crookes-Goodson W.J."/>
        </authorList>
    </citation>
    <scope>NUCLEOTIDE SEQUENCE</scope>
    <source>
        <strain evidence="10">5307AH</strain>
    </source>
</reference>
<feature type="region of interest" description="Disordered" evidence="8">
    <location>
        <begin position="1"/>
        <end position="67"/>
    </location>
</feature>
<dbReference type="Gene3D" id="3.30.1600.10">
    <property type="entry name" value="SIR2/SIRT2 'Small Domain"/>
    <property type="match status" value="1"/>
</dbReference>
<accession>A0AAD9FP71</accession>
<feature type="compositionally biased region" description="Polar residues" evidence="8">
    <location>
        <begin position="600"/>
        <end position="610"/>
    </location>
</feature>
<dbReference type="EMBL" id="JAODAN010000005">
    <property type="protein sequence ID" value="KAK1924254.1"/>
    <property type="molecule type" value="Genomic_DNA"/>
</dbReference>
<feature type="region of interest" description="Disordered" evidence="8">
    <location>
        <begin position="551"/>
        <end position="610"/>
    </location>
</feature>
<sequence>MGLEARGARAQTSSQTSTTSTSTATSTTTTTTNTTTTTARSARLRGTSTTRSNATSRASSPEREGAGKKEILTLALDTILRSSDHEHFSQRRALSDVSLAVAKCRRAVVISGAGISCASGIPDFRSNDGLYSLVKDRYPDQFVTGKDLFSSGLFNAPETTSLFYTFIAELASSCLKAQPTRTHHFISRLHSKGKLLRSYTQNIDGLERRVGLESGGRGLGFKKTTTKNVEMHGDLGRVRCVLCMADFEAKFEWMELFKEGSAPWCPACEQRSAGRVERAARALPVGTLRPSIVLYDENHPLGEQIGDLQVFDLFRKPDLLLIMGTSLKVHGLKRVVREFAKAVHAKKGGLVVFINLTPPSKEWEDVIDIHIQGETDAWVERVEEEWKHLRPGDWELQTTLEAEVVKDPKRKTAGKPRAKGRAKKASQEPAEPVQLPTPRPSQSPHRHDSSSIGFWDTDLTPAPSSPLSSPPPSPILLPLTPSKRRANAIPSPKSDDTILPAKKRVARPTAPVTGLPATPGRGNLFAGPGQDRNGEYEDVIALAQLDLLDSRPAPKPKARRTKAATALAEGKENSRPKPTVVKALPKLARVPKARSARAGVTTSRWSGTVA</sequence>
<dbReference type="GO" id="GO:0005739">
    <property type="term" value="C:mitochondrion"/>
    <property type="evidence" value="ECO:0007669"/>
    <property type="project" value="UniProtKB-SubCell"/>
</dbReference>
<comment type="subcellular location">
    <subcellularLocation>
        <location evidence="1">Mitochondrion</location>
    </subcellularLocation>
</comment>
<dbReference type="AlphaFoldDB" id="A0AAD9FP71"/>
<dbReference type="GO" id="GO:0017136">
    <property type="term" value="F:histone deacetylase activity, NAD-dependent"/>
    <property type="evidence" value="ECO:0007669"/>
    <property type="project" value="TreeGrafter"/>
</dbReference>
<dbReference type="InterPro" id="IPR029035">
    <property type="entry name" value="DHS-like_NAD/FAD-binding_dom"/>
</dbReference>
<feature type="domain" description="Deacetylase sirtuin-type" evidence="9">
    <location>
        <begin position="87"/>
        <end position="395"/>
    </location>
</feature>
<evidence type="ECO:0000313" key="11">
    <source>
        <dbReference type="Proteomes" id="UP001182556"/>
    </source>
</evidence>
<keyword evidence="4" id="KW-0809">Transit peptide</keyword>